<dbReference type="EMBL" id="QRMZ01000060">
    <property type="protein sequence ID" value="RHK01603.1"/>
    <property type="molecule type" value="Genomic_DNA"/>
</dbReference>
<proteinExistence type="predicted"/>
<dbReference type="AlphaFoldDB" id="A0A415EJ53"/>
<gene>
    <name evidence="1" type="ORF">DW084_18370</name>
</gene>
<dbReference type="Proteomes" id="UP000286288">
    <property type="component" value="Unassembled WGS sequence"/>
</dbReference>
<protein>
    <submittedName>
        <fullName evidence="1">Uncharacterized protein</fullName>
    </submittedName>
</protein>
<evidence type="ECO:0000313" key="1">
    <source>
        <dbReference type="EMBL" id="RHK01603.1"/>
    </source>
</evidence>
<reference evidence="1 2" key="1">
    <citation type="submission" date="2018-08" db="EMBL/GenBank/DDBJ databases">
        <title>A genome reference for cultivated species of the human gut microbiota.</title>
        <authorList>
            <person name="Zou Y."/>
            <person name="Xue W."/>
            <person name="Luo G."/>
        </authorList>
    </citation>
    <scope>NUCLEOTIDE SEQUENCE [LARGE SCALE GENOMIC DNA]</scope>
    <source>
        <strain evidence="1 2">AF48-16</strain>
    </source>
</reference>
<comment type="caution">
    <text evidence="1">The sequence shown here is derived from an EMBL/GenBank/DDBJ whole genome shotgun (WGS) entry which is preliminary data.</text>
</comment>
<organism evidence="1 2">
    <name type="scientific">Enterococcus casseliflavus</name>
    <name type="common">Enterococcus flavescens</name>
    <dbReference type="NCBI Taxonomy" id="37734"/>
    <lineage>
        <taxon>Bacteria</taxon>
        <taxon>Bacillati</taxon>
        <taxon>Bacillota</taxon>
        <taxon>Bacilli</taxon>
        <taxon>Lactobacillales</taxon>
        <taxon>Enterococcaceae</taxon>
        <taxon>Enterococcus</taxon>
    </lineage>
</organism>
<name>A0A415EJ53_ENTCA</name>
<sequence>MLKVRTRLAKAICAVVVLSFVLVGATQVGAKSVEYFRTYNENKFTGNITAWKSYNETVPENYKIKYSTHNKYSGGWNYWSHEVYFHWTAGGK</sequence>
<accession>A0A415EJ53</accession>
<evidence type="ECO:0000313" key="2">
    <source>
        <dbReference type="Proteomes" id="UP000286288"/>
    </source>
</evidence>
<dbReference type="RefSeq" id="WP_151196768.1">
    <property type="nucleotide sequence ID" value="NZ_JAAMSJ010000005.1"/>
</dbReference>